<evidence type="ECO:0000313" key="3">
    <source>
        <dbReference type="Proteomes" id="UP000298714"/>
    </source>
</evidence>
<proteinExistence type="predicted"/>
<feature type="region of interest" description="Disordered" evidence="1">
    <location>
        <begin position="154"/>
        <end position="200"/>
    </location>
</feature>
<gene>
    <name evidence="2" type="ORF">E6W36_11870</name>
</gene>
<keyword evidence="3" id="KW-1185">Reference proteome</keyword>
<dbReference type="KEGG" id="hgn:E6W36_11870"/>
<dbReference type="AlphaFoldDB" id="A0A4D7CBP4"/>
<feature type="compositionally biased region" description="Basic and acidic residues" evidence="1">
    <location>
        <begin position="171"/>
        <end position="186"/>
    </location>
</feature>
<dbReference type="RefSeq" id="WP_222872800.1">
    <property type="nucleotide sequence ID" value="NZ_CP039704.1"/>
</dbReference>
<protein>
    <submittedName>
        <fullName evidence="2">Uncharacterized protein</fullName>
    </submittedName>
</protein>
<name>A0A4D7CBP4_9SPHN</name>
<reference evidence="3" key="1">
    <citation type="submission" date="2019-04" db="EMBL/GenBank/DDBJ databases">
        <title>Complete genome sequence of Sphingomonas sp. W1-2-3.</title>
        <authorList>
            <person name="Im W.T."/>
        </authorList>
    </citation>
    <scope>NUCLEOTIDE SEQUENCE [LARGE SCALE GENOMIC DNA]</scope>
    <source>
        <strain evidence="3">W1-2-3</strain>
    </source>
</reference>
<evidence type="ECO:0000256" key="1">
    <source>
        <dbReference type="SAM" id="MobiDB-lite"/>
    </source>
</evidence>
<feature type="compositionally biased region" description="Polar residues" evidence="1">
    <location>
        <begin position="154"/>
        <end position="170"/>
    </location>
</feature>
<evidence type="ECO:0000313" key="2">
    <source>
        <dbReference type="EMBL" id="QCI79956.1"/>
    </source>
</evidence>
<dbReference type="Proteomes" id="UP000298714">
    <property type="component" value="Chromosome"/>
</dbReference>
<accession>A0A4D7CBP4</accession>
<organism evidence="2 3">
    <name type="scientific">Hankyongella ginsenosidimutans</name>
    <dbReference type="NCBI Taxonomy" id="1763828"/>
    <lineage>
        <taxon>Bacteria</taxon>
        <taxon>Pseudomonadati</taxon>
        <taxon>Pseudomonadota</taxon>
        <taxon>Alphaproteobacteria</taxon>
        <taxon>Sphingomonadales</taxon>
        <taxon>Sphingomonadaceae</taxon>
        <taxon>Hankyongella</taxon>
    </lineage>
</organism>
<dbReference type="EMBL" id="CP039704">
    <property type="protein sequence ID" value="QCI79956.1"/>
    <property type="molecule type" value="Genomic_DNA"/>
</dbReference>
<sequence>MFKLSLSDLNPTGLAAAAVLAAALVAQALLPAPVELTPAPALSPAPLPPLPEGGLPPYRAILAAPLFAQSRSLTGGSDPGVVKAANLTEFTVVGLAASKRYASAVLRAADGRTALVQRGEMAGTLRFIGIEGQTALFSGADGVKRYPLTDPRSAQLTASAQPTPNSNGKTNDPEPVHRIPTRHERVPTGAAHQLRRHAGR</sequence>